<dbReference type="Proteomes" id="UP001519309">
    <property type="component" value="Unassembled WGS sequence"/>
</dbReference>
<organism evidence="4 6">
    <name type="scientific">Streptomyces griseochromogenes</name>
    <dbReference type="NCBI Taxonomy" id="68214"/>
    <lineage>
        <taxon>Bacteria</taxon>
        <taxon>Bacillati</taxon>
        <taxon>Actinomycetota</taxon>
        <taxon>Actinomycetes</taxon>
        <taxon>Kitasatosporales</taxon>
        <taxon>Streptomycetaceae</taxon>
        <taxon>Streptomyces</taxon>
    </lineage>
</organism>
<feature type="region of interest" description="Disordered" evidence="1">
    <location>
        <begin position="296"/>
        <end position="321"/>
    </location>
</feature>
<evidence type="ECO:0000313" key="5">
    <source>
        <dbReference type="EMBL" id="MBP2048666.1"/>
    </source>
</evidence>
<protein>
    <recommendedName>
        <fullName evidence="3">Peptidoglycan binding-like domain-containing protein</fullName>
    </recommendedName>
</protein>
<dbReference type="InterPro" id="IPR036366">
    <property type="entry name" value="PGBDSf"/>
</dbReference>
<evidence type="ECO:0000256" key="2">
    <source>
        <dbReference type="SAM" id="Phobius"/>
    </source>
</evidence>
<proteinExistence type="predicted"/>
<gene>
    <name evidence="4" type="ORF">AVL59_38860</name>
    <name evidence="5" type="ORF">J2Z21_001591</name>
</gene>
<feature type="region of interest" description="Disordered" evidence="1">
    <location>
        <begin position="87"/>
        <end position="127"/>
    </location>
</feature>
<reference evidence="4 6" key="1">
    <citation type="submission" date="2016-06" db="EMBL/GenBank/DDBJ databases">
        <title>Complete genome sequence of Streptomyces griseochromogenes ATCC 14511, the Blasticidin S producer.</title>
        <authorList>
            <person name="Wu L."/>
        </authorList>
    </citation>
    <scope>NUCLEOTIDE SEQUENCE [LARGE SCALE GENOMIC DNA]</scope>
    <source>
        <strain evidence="4 6">ATCC 14511</strain>
    </source>
</reference>
<feature type="region of interest" description="Disordered" evidence="1">
    <location>
        <begin position="59"/>
        <end position="78"/>
    </location>
</feature>
<dbReference type="STRING" id="68214.AVL59_38860"/>
<feature type="compositionally biased region" description="Low complexity" evidence="1">
    <location>
        <begin position="191"/>
        <end position="213"/>
    </location>
</feature>
<feature type="transmembrane region" description="Helical" evidence="2">
    <location>
        <begin position="130"/>
        <end position="152"/>
    </location>
</feature>
<evidence type="ECO:0000313" key="6">
    <source>
        <dbReference type="Proteomes" id="UP000092659"/>
    </source>
</evidence>
<feature type="region of interest" description="Disordered" evidence="1">
    <location>
        <begin position="1"/>
        <end position="24"/>
    </location>
</feature>
<dbReference type="RefSeq" id="WP_067313988.1">
    <property type="nucleotide sequence ID" value="NZ_CP016279.1"/>
</dbReference>
<evidence type="ECO:0000313" key="4">
    <source>
        <dbReference type="EMBL" id="ANP54765.1"/>
    </source>
</evidence>
<dbReference type="InterPro" id="IPR036365">
    <property type="entry name" value="PGBD-like_sf"/>
</dbReference>
<evidence type="ECO:0000256" key="1">
    <source>
        <dbReference type="SAM" id="MobiDB-lite"/>
    </source>
</evidence>
<dbReference type="InterPro" id="IPR002477">
    <property type="entry name" value="Peptidoglycan-bd-like"/>
</dbReference>
<evidence type="ECO:0000313" key="7">
    <source>
        <dbReference type="Proteomes" id="UP001519309"/>
    </source>
</evidence>
<dbReference type="EMBL" id="CP016279">
    <property type="protein sequence ID" value="ANP54765.1"/>
    <property type="molecule type" value="Genomic_DNA"/>
</dbReference>
<feature type="region of interest" description="Disordered" evidence="1">
    <location>
        <begin position="162"/>
        <end position="259"/>
    </location>
</feature>
<keyword evidence="2" id="KW-0472">Membrane</keyword>
<feature type="compositionally biased region" description="Pro residues" evidence="1">
    <location>
        <begin position="111"/>
        <end position="120"/>
    </location>
</feature>
<name>A0A1B1B7G6_9ACTN</name>
<feature type="compositionally biased region" description="Basic and acidic residues" evidence="1">
    <location>
        <begin position="162"/>
        <end position="172"/>
    </location>
</feature>
<feature type="compositionally biased region" description="Low complexity" evidence="1">
    <location>
        <begin position="220"/>
        <end position="245"/>
    </location>
</feature>
<feature type="domain" description="Peptidoglycan binding-like" evidence="3">
    <location>
        <begin position="257"/>
        <end position="314"/>
    </location>
</feature>
<keyword evidence="2" id="KW-0812">Transmembrane</keyword>
<dbReference type="EMBL" id="JAGGLP010000003">
    <property type="protein sequence ID" value="MBP2048666.1"/>
    <property type="molecule type" value="Genomic_DNA"/>
</dbReference>
<evidence type="ECO:0000259" key="3">
    <source>
        <dbReference type="Pfam" id="PF01471"/>
    </source>
</evidence>
<dbReference type="Pfam" id="PF01471">
    <property type="entry name" value="PG_binding_1"/>
    <property type="match status" value="1"/>
</dbReference>
<reference evidence="5 7" key="2">
    <citation type="submission" date="2021-03" db="EMBL/GenBank/DDBJ databases">
        <title>Genomic Encyclopedia of Type Strains, Phase IV (KMG-IV): sequencing the most valuable type-strain genomes for metagenomic binning, comparative biology and taxonomic classification.</title>
        <authorList>
            <person name="Goeker M."/>
        </authorList>
    </citation>
    <scope>NUCLEOTIDE SEQUENCE [LARGE SCALE GENOMIC DNA]</scope>
    <source>
        <strain evidence="5 7">DSM 40499</strain>
    </source>
</reference>
<dbReference type="OrthoDB" id="3874291at2"/>
<dbReference type="Proteomes" id="UP000092659">
    <property type="component" value="Chromosome"/>
</dbReference>
<dbReference type="KEGG" id="sgs:AVL59_38860"/>
<sequence>MTEPRGHTCPECGAPRAADNTPSCDCTRRAADALREARTTQAAAAEDFDPLRIRPYVEVAGAPDEPVGAPDGPAAQETRPIPAVEATLPLRPLPGPNTTDLRLFDEEPPHEPGPGGAPPRGPRRRSRRTVLLSVAGAGVAVVAAAGLASGLFSYRTPSRDRAAASQEVRESVPEVTSPGTSSAPAPPPAAASPRPATPSLSPSSRPSPSRTAPASPPAPTASRSASAPASATPTAPVTRTPNAVPTAPPVLRRGDHGPQVAELQLRLQQVDLYDDSANGVYTGSVEDAVRSYQWSRDITEDDPGVYGPATRASLESETSDP</sequence>
<keyword evidence="7" id="KW-1185">Reference proteome</keyword>
<keyword evidence="2" id="KW-1133">Transmembrane helix</keyword>
<dbReference type="AlphaFoldDB" id="A0A1B1B7G6"/>
<dbReference type="SUPFAM" id="SSF47090">
    <property type="entry name" value="PGBD-like"/>
    <property type="match status" value="1"/>
</dbReference>
<dbReference type="Gene3D" id="1.10.101.10">
    <property type="entry name" value="PGBD-like superfamily/PGBD"/>
    <property type="match status" value="1"/>
</dbReference>
<accession>A0A1B1B7G6</accession>